<feature type="transmembrane region" description="Helical" evidence="1">
    <location>
        <begin position="7"/>
        <end position="25"/>
    </location>
</feature>
<dbReference type="RefSeq" id="WP_211862861.1">
    <property type="nucleotide sequence ID" value="NZ_JAAEDM010000041.1"/>
</dbReference>
<keyword evidence="1" id="KW-0472">Membrane</keyword>
<accession>A0A9X9WZ62</accession>
<dbReference type="InterPro" id="IPR018687">
    <property type="entry name" value="DUF2177_membr"/>
</dbReference>
<keyword evidence="3" id="KW-1185">Reference proteome</keyword>
<proteinExistence type="predicted"/>
<keyword evidence="1" id="KW-0812">Transmembrane</keyword>
<name>A0A9X9WZ62_9PROT</name>
<feature type="transmembrane region" description="Helical" evidence="1">
    <location>
        <begin position="71"/>
        <end position="89"/>
    </location>
</feature>
<dbReference type="EMBL" id="JAAEDM010000041">
    <property type="protein sequence ID" value="MBR0672441.1"/>
    <property type="molecule type" value="Genomic_DNA"/>
</dbReference>
<dbReference type="Proteomes" id="UP001138751">
    <property type="component" value="Unassembled WGS sequence"/>
</dbReference>
<reference evidence="2" key="1">
    <citation type="submission" date="2020-01" db="EMBL/GenBank/DDBJ databases">
        <authorList>
            <person name="Rat A."/>
        </authorList>
    </citation>
    <scope>NUCLEOTIDE SEQUENCE</scope>
    <source>
        <strain evidence="2">LMG 31231</strain>
    </source>
</reference>
<feature type="transmembrane region" description="Helical" evidence="1">
    <location>
        <begin position="45"/>
        <end position="64"/>
    </location>
</feature>
<organism evidence="2 3">
    <name type="scientific">Neoroseomonas soli</name>
    <dbReference type="NCBI Taxonomy" id="1081025"/>
    <lineage>
        <taxon>Bacteria</taxon>
        <taxon>Pseudomonadati</taxon>
        <taxon>Pseudomonadota</taxon>
        <taxon>Alphaproteobacteria</taxon>
        <taxon>Acetobacterales</taxon>
        <taxon>Acetobacteraceae</taxon>
        <taxon>Neoroseomonas</taxon>
    </lineage>
</organism>
<feature type="transmembrane region" description="Helical" evidence="1">
    <location>
        <begin position="109"/>
        <end position="127"/>
    </location>
</feature>
<evidence type="ECO:0000313" key="3">
    <source>
        <dbReference type="Proteomes" id="UP001138751"/>
    </source>
</evidence>
<gene>
    <name evidence="2" type="ORF">GXW76_14765</name>
</gene>
<comment type="caution">
    <text evidence="2">The sequence shown here is derived from an EMBL/GenBank/DDBJ whole genome shotgun (WGS) entry which is preliminary data.</text>
</comment>
<reference evidence="2" key="2">
    <citation type="journal article" date="2021" name="Syst. Appl. Microbiol.">
        <title>Roseomonas hellenica sp. nov., isolated from roots of wild-growing Alkanna tinctoria.</title>
        <authorList>
            <person name="Rat A."/>
            <person name="Naranjo H.D."/>
            <person name="Lebbe L."/>
            <person name="Cnockaert M."/>
            <person name="Krigas N."/>
            <person name="Grigoriadou K."/>
            <person name="Maloupa E."/>
            <person name="Willems A."/>
        </authorList>
    </citation>
    <scope>NUCLEOTIDE SEQUENCE</scope>
    <source>
        <strain evidence="2">LMG 31231</strain>
    </source>
</reference>
<sequence length="133" mass="14735">MPRLLRTYLLSGLVMLAIDAVWLTLTAEALYRPRIGHLMREDGFLLAPAIAFYLLYLLGILVLAQWPARCWQGALWRGAVFGLCAYGTYDLTNQATLRDWPVMVTLVDLAWGTMLTATVAAVGFAIGRMRGDG</sequence>
<protein>
    <submittedName>
        <fullName evidence="2">DUF2177 family protein</fullName>
    </submittedName>
</protein>
<dbReference type="AlphaFoldDB" id="A0A9X9WZ62"/>
<dbReference type="Pfam" id="PF09945">
    <property type="entry name" value="DUF2177"/>
    <property type="match status" value="1"/>
</dbReference>
<keyword evidence="1" id="KW-1133">Transmembrane helix</keyword>
<evidence type="ECO:0000256" key="1">
    <source>
        <dbReference type="SAM" id="Phobius"/>
    </source>
</evidence>
<evidence type="ECO:0000313" key="2">
    <source>
        <dbReference type="EMBL" id="MBR0672441.1"/>
    </source>
</evidence>